<comment type="caution">
    <text evidence="2">The sequence shown here is derived from an EMBL/GenBank/DDBJ whole genome shotgun (WGS) entry which is preliminary data.</text>
</comment>
<dbReference type="EMBL" id="QNRK01000002">
    <property type="protein sequence ID" value="RBP17523.1"/>
    <property type="molecule type" value="Genomic_DNA"/>
</dbReference>
<dbReference type="RefSeq" id="WP_113887489.1">
    <property type="nucleotide sequence ID" value="NZ_QNRK01000002.1"/>
</dbReference>
<evidence type="ECO:0000313" key="2">
    <source>
        <dbReference type="EMBL" id="RBP17523.1"/>
    </source>
</evidence>
<dbReference type="Pfam" id="PF12680">
    <property type="entry name" value="SnoaL_2"/>
    <property type="match status" value="1"/>
</dbReference>
<gene>
    <name evidence="2" type="ORF">DFR50_10214</name>
</gene>
<dbReference type="SUPFAM" id="SSF54427">
    <property type="entry name" value="NTF2-like"/>
    <property type="match status" value="1"/>
</dbReference>
<evidence type="ECO:0000259" key="1">
    <source>
        <dbReference type="Pfam" id="PF12680"/>
    </source>
</evidence>
<sequence>MSGAIERWLEVARSGDPAGLDALLAEDVVFLSPVVHTPQRGKAITTRYLAGALEILGTADFRYVEQWIGANSAVLEFSTAIDGIAVEGVDIIGWNADGRIDRFKVMIRPLKAIEIVRRKMAEALAG</sequence>
<dbReference type="InterPro" id="IPR037401">
    <property type="entry name" value="SnoaL-like"/>
</dbReference>
<dbReference type="OrthoDB" id="1163083at2"/>
<proteinExistence type="predicted"/>
<organism evidence="2 3">
    <name type="scientific">Roseiarcus fermentans</name>
    <dbReference type="NCBI Taxonomy" id="1473586"/>
    <lineage>
        <taxon>Bacteria</taxon>
        <taxon>Pseudomonadati</taxon>
        <taxon>Pseudomonadota</taxon>
        <taxon>Alphaproteobacteria</taxon>
        <taxon>Hyphomicrobiales</taxon>
        <taxon>Roseiarcaceae</taxon>
        <taxon>Roseiarcus</taxon>
    </lineage>
</organism>
<name>A0A366FS68_9HYPH</name>
<protein>
    <submittedName>
        <fullName evidence="2">SnoaL-like protein</fullName>
    </submittedName>
</protein>
<dbReference type="AlphaFoldDB" id="A0A366FS68"/>
<feature type="domain" description="SnoaL-like" evidence="1">
    <location>
        <begin position="5"/>
        <end position="102"/>
    </location>
</feature>
<dbReference type="Proteomes" id="UP000253529">
    <property type="component" value="Unassembled WGS sequence"/>
</dbReference>
<accession>A0A366FS68</accession>
<reference evidence="2 3" key="1">
    <citation type="submission" date="2018-06" db="EMBL/GenBank/DDBJ databases">
        <title>Genomic Encyclopedia of Type Strains, Phase IV (KMG-IV): sequencing the most valuable type-strain genomes for metagenomic binning, comparative biology and taxonomic classification.</title>
        <authorList>
            <person name="Goeker M."/>
        </authorList>
    </citation>
    <scope>NUCLEOTIDE SEQUENCE [LARGE SCALE GENOMIC DNA]</scope>
    <source>
        <strain evidence="2 3">DSM 24875</strain>
    </source>
</reference>
<dbReference type="Gene3D" id="3.10.450.50">
    <property type="match status" value="1"/>
</dbReference>
<dbReference type="InterPro" id="IPR032710">
    <property type="entry name" value="NTF2-like_dom_sf"/>
</dbReference>
<evidence type="ECO:0000313" key="3">
    <source>
        <dbReference type="Proteomes" id="UP000253529"/>
    </source>
</evidence>
<keyword evidence="3" id="KW-1185">Reference proteome</keyword>